<feature type="region of interest" description="Disordered" evidence="1">
    <location>
        <begin position="96"/>
        <end position="185"/>
    </location>
</feature>
<dbReference type="HOGENOM" id="CLU_1581501_0_0_1"/>
<gene>
    <name evidence="2" type="ORF">GUITHDRAFT_101338</name>
</gene>
<reference evidence="4" key="2">
    <citation type="submission" date="2012-11" db="EMBL/GenBank/DDBJ databases">
        <authorList>
            <person name="Kuo A."/>
            <person name="Curtis B.A."/>
            <person name="Tanifuji G."/>
            <person name="Burki F."/>
            <person name="Gruber A."/>
            <person name="Irimia M."/>
            <person name="Maruyama S."/>
            <person name="Arias M.C."/>
            <person name="Ball S.G."/>
            <person name="Gile G.H."/>
            <person name="Hirakawa Y."/>
            <person name="Hopkins J.F."/>
            <person name="Rensing S.A."/>
            <person name="Schmutz J."/>
            <person name="Symeonidi A."/>
            <person name="Elias M."/>
            <person name="Eveleigh R.J."/>
            <person name="Herman E.K."/>
            <person name="Klute M.J."/>
            <person name="Nakayama T."/>
            <person name="Obornik M."/>
            <person name="Reyes-Prieto A."/>
            <person name="Armbrust E.V."/>
            <person name="Aves S.J."/>
            <person name="Beiko R.G."/>
            <person name="Coutinho P."/>
            <person name="Dacks J.B."/>
            <person name="Durnford D.G."/>
            <person name="Fast N.M."/>
            <person name="Green B.R."/>
            <person name="Grisdale C."/>
            <person name="Hempe F."/>
            <person name="Henrissat B."/>
            <person name="Hoppner M.P."/>
            <person name="Ishida K.-I."/>
            <person name="Kim E."/>
            <person name="Koreny L."/>
            <person name="Kroth P.G."/>
            <person name="Liu Y."/>
            <person name="Malik S.-B."/>
            <person name="Maier U.G."/>
            <person name="McRose D."/>
            <person name="Mock T."/>
            <person name="Neilson J.A."/>
            <person name="Onodera N.T."/>
            <person name="Poole A.M."/>
            <person name="Pritham E.J."/>
            <person name="Richards T.A."/>
            <person name="Rocap G."/>
            <person name="Roy S.W."/>
            <person name="Sarai C."/>
            <person name="Schaack S."/>
            <person name="Shirato S."/>
            <person name="Slamovits C.H."/>
            <person name="Spencer D.F."/>
            <person name="Suzuki S."/>
            <person name="Worden A.Z."/>
            <person name="Zauner S."/>
            <person name="Barry K."/>
            <person name="Bell C."/>
            <person name="Bharti A.K."/>
            <person name="Crow J.A."/>
            <person name="Grimwood J."/>
            <person name="Kramer R."/>
            <person name="Lindquist E."/>
            <person name="Lucas S."/>
            <person name="Salamov A."/>
            <person name="McFadden G.I."/>
            <person name="Lane C.E."/>
            <person name="Keeling P.J."/>
            <person name="Gray M.W."/>
            <person name="Grigoriev I.V."/>
            <person name="Archibald J.M."/>
        </authorList>
    </citation>
    <scope>NUCLEOTIDE SEQUENCE</scope>
    <source>
        <strain evidence="4">CCMP2712</strain>
    </source>
</reference>
<dbReference type="RefSeq" id="XP_005839866.1">
    <property type="nucleotide sequence ID" value="XM_005839809.1"/>
</dbReference>
<evidence type="ECO:0000313" key="4">
    <source>
        <dbReference type="Proteomes" id="UP000011087"/>
    </source>
</evidence>
<organism evidence="2">
    <name type="scientific">Guillardia theta (strain CCMP2712)</name>
    <name type="common">Cryptophyte</name>
    <dbReference type="NCBI Taxonomy" id="905079"/>
    <lineage>
        <taxon>Eukaryota</taxon>
        <taxon>Cryptophyceae</taxon>
        <taxon>Pyrenomonadales</taxon>
        <taxon>Geminigeraceae</taxon>
        <taxon>Guillardia</taxon>
    </lineage>
</organism>
<evidence type="ECO:0000256" key="1">
    <source>
        <dbReference type="SAM" id="MobiDB-lite"/>
    </source>
</evidence>
<dbReference type="PaxDb" id="55529-EKX52886"/>
<dbReference type="Proteomes" id="UP000011087">
    <property type="component" value="Unassembled WGS sequence"/>
</dbReference>
<evidence type="ECO:0000313" key="2">
    <source>
        <dbReference type="EMBL" id="EKX52886.1"/>
    </source>
</evidence>
<dbReference type="EnsemblProtists" id="EKX52886">
    <property type="protein sequence ID" value="EKX52886"/>
    <property type="gene ID" value="GUITHDRAFT_101338"/>
</dbReference>
<reference evidence="2 4" key="1">
    <citation type="journal article" date="2012" name="Nature">
        <title>Algal genomes reveal evolutionary mosaicism and the fate of nucleomorphs.</title>
        <authorList>
            <consortium name="DOE Joint Genome Institute"/>
            <person name="Curtis B.A."/>
            <person name="Tanifuji G."/>
            <person name="Burki F."/>
            <person name="Gruber A."/>
            <person name="Irimia M."/>
            <person name="Maruyama S."/>
            <person name="Arias M.C."/>
            <person name="Ball S.G."/>
            <person name="Gile G.H."/>
            <person name="Hirakawa Y."/>
            <person name="Hopkins J.F."/>
            <person name="Kuo A."/>
            <person name="Rensing S.A."/>
            <person name="Schmutz J."/>
            <person name="Symeonidi A."/>
            <person name="Elias M."/>
            <person name="Eveleigh R.J."/>
            <person name="Herman E.K."/>
            <person name="Klute M.J."/>
            <person name="Nakayama T."/>
            <person name="Obornik M."/>
            <person name="Reyes-Prieto A."/>
            <person name="Armbrust E.V."/>
            <person name="Aves S.J."/>
            <person name="Beiko R.G."/>
            <person name="Coutinho P."/>
            <person name="Dacks J.B."/>
            <person name="Durnford D.G."/>
            <person name="Fast N.M."/>
            <person name="Green B.R."/>
            <person name="Grisdale C.J."/>
            <person name="Hempel F."/>
            <person name="Henrissat B."/>
            <person name="Hoppner M.P."/>
            <person name="Ishida K."/>
            <person name="Kim E."/>
            <person name="Koreny L."/>
            <person name="Kroth P.G."/>
            <person name="Liu Y."/>
            <person name="Malik S.B."/>
            <person name="Maier U.G."/>
            <person name="McRose D."/>
            <person name="Mock T."/>
            <person name="Neilson J.A."/>
            <person name="Onodera N.T."/>
            <person name="Poole A.M."/>
            <person name="Pritham E.J."/>
            <person name="Richards T.A."/>
            <person name="Rocap G."/>
            <person name="Roy S.W."/>
            <person name="Sarai C."/>
            <person name="Schaack S."/>
            <person name="Shirato S."/>
            <person name="Slamovits C.H."/>
            <person name="Spencer D.F."/>
            <person name="Suzuki S."/>
            <person name="Worden A.Z."/>
            <person name="Zauner S."/>
            <person name="Barry K."/>
            <person name="Bell C."/>
            <person name="Bharti A.K."/>
            <person name="Crow J.A."/>
            <person name="Grimwood J."/>
            <person name="Kramer R."/>
            <person name="Lindquist E."/>
            <person name="Lucas S."/>
            <person name="Salamov A."/>
            <person name="McFadden G.I."/>
            <person name="Lane C.E."/>
            <person name="Keeling P.J."/>
            <person name="Gray M.W."/>
            <person name="Grigoriev I.V."/>
            <person name="Archibald J.M."/>
        </authorList>
    </citation>
    <scope>NUCLEOTIDE SEQUENCE</scope>
    <source>
        <strain evidence="2 4">CCMP2712</strain>
    </source>
</reference>
<sequence>MSTMNFQSIIALINEEFDDAIDKKQLIRAIKTKETELKRAAKEAKADKPPSVYNVYMWEKMKNLDLGDIAPKERMSYISKMWKEEADQYKADKKWYNATSEKMRQDKIIRQADKDAKKAEKDAEREAQKEAKKAQKEAEKDAKKADKKKEAAKEPAVDSEAEPEAEPVKKEVKKVANQAAKKTKK</sequence>
<dbReference type="OrthoDB" id="498543at2759"/>
<reference evidence="3" key="3">
    <citation type="submission" date="2016-03" db="UniProtKB">
        <authorList>
            <consortium name="EnsemblProtists"/>
        </authorList>
    </citation>
    <scope>IDENTIFICATION</scope>
</reference>
<feature type="compositionally biased region" description="Basic and acidic residues" evidence="1">
    <location>
        <begin position="96"/>
        <end position="156"/>
    </location>
</feature>
<dbReference type="GeneID" id="17309688"/>
<dbReference type="EMBL" id="JH992971">
    <property type="protein sequence ID" value="EKX52886.1"/>
    <property type="molecule type" value="Genomic_DNA"/>
</dbReference>
<name>L1JWE2_GUITC</name>
<keyword evidence="4" id="KW-1185">Reference proteome</keyword>
<dbReference type="AlphaFoldDB" id="L1JWE2"/>
<protein>
    <submittedName>
        <fullName evidence="2 3">Uncharacterized protein</fullName>
    </submittedName>
</protein>
<dbReference type="KEGG" id="gtt:GUITHDRAFT_101338"/>
<proteinExistence type="predicted"/>
<evidence type="ECO:0000313" key="3">
    <source>
        <dbReference type="EnsemblProtists" id="EKX52886"/>
    </source>
</evidence>
<accession>L1JWE2</accession>